<evidence type="ECO:0000256" key="1">
    <source>
        <dbReference type="ARBA" id="ARBA00022679"/>
    </source>
</evidence>
<feature type="domain" description="Carbohydrate kinase PfkB" evidence="3">
    <location>
        <begin position="1"/>
        <end position="274"/>
    </location>
</feature>
<organism evidence="4 5">
    <name type="scientific">Novimethylophilus kurashikiensis</name>
    <dbReference type="NCBI Taxonomy" id="1825523"/>
    <lineage>
        <taxon>Bacteria</taxon>
        <taxon>Pseudomonadati</taxon>
        <taxon>Pseudomonadota</taxon>
        <taxon>Betaproteobacteria</taxon>
        <taxon>Nitrosomonadales</taxon>
        <taxon>Methylophilaceae</taxon>
        <taxon>Novimethylophilus</taxon>
    </lineage>
</organism>
<dbReference type="Proteomes" id="UP000245081">
    <property type="component" value="Unassembled WGS sequence"/>
</dbReference>
<dbReference type="PROSITE" id="PS00584">
    <property type="entry name" value="PFKB_KINASES_2"/>
    <property type="match status" value="1"/>
</dbReference>
<evidence type="ECO:0000313" key="5">
    <source>
        <dbReference type="Proteomes" id="UP000245081"/>
    </source>
</evidence>
<dbReference type="InterPro" id="IPR011611">
    <property type="entry name" value="PfkB_dom"/>
</dbReference>
<name>A0A2R5FBB0_9PROT</name>
<dbReference type="SUPFAM" id="SSF53613">
    <property type="entry name" value="Ribokinase-like"/>
    <property type="match status" value="1"/>
</dbReference>
<dbReference type="InterPro" id="IPR002173">
    <property type="entry name" value="Carboh/pur_kinase_PfkB_CS"/>
</dbReference>
<keyword evidence="2 4" id="KW-0418">Kinase</keyword>
<sequence length="285" mass="30623">MTQILLVGTATLDIVFQFSGYPSEDAEVRANGLRMCRGGNASNTAVVLSQLGHRCSFVGVLADVPETAVILDDFARFGINASVCPRVPGRPPTSSIQLTPHSRTIVHYRDLPELTAEQFATVDLSSFGWVHFEGRNVPELLKMLALVKAIRPDLPISIEIEKPREGIDEVFRYASLLIASKGFAASRGFDAPESFLQWLRSASDGAEVVVAWGEFGAFGIDGKGMLSSSCAYPPKEIIDTLGAGDTFNAGVLSAMINNMGFSSAIEQGCRLAGKKCGFFGFHLAQ</sequence>
<gene>
    <name evidence="4" type="primary">khk</name>
    <name evidence="4" type="ORF">NMK_3131</name>
</gene>
<proteinExistence type="predicted"/>
<accession>A0A2R5FBB0</accession>
<dbReference type="EC" id="2.7.1.3" evidence="4"/>
<evidence type="ECO:0000313" key="4">
    <source>
        <dbReference type="EMBL" id="GBG15522.1"/>
    </source>
</evidence>
<dbReference type="RefSeq" id="WP_109016675.1">
    <property type="nucleotide sequence ID" value="NZ_BDOQ01000019.1"/>
</dbReference>
<dbReference type="Pfam" id="PF00294">
    <property type="entry name" value="PfkB"/>
    <property type="match status" value="1"/>
</dbReference>
<dbReference type="InterPro" id="IPR029056">
    <property type="entry name" value="Ribokinase-like"/>
</dbReference>
<comment type="caution">
    <text evidence="4">The sequence shown here is derived from an EMBL/GenBank/DDBJ whole genome shotgun (WGS) entry which is preliminary data.</text>
</comment>
<keyword evidence="5" id="KW-1185">Reference proteome</keyword>
<dbReference type="GO" id="GO:0004454">
    <property type="term" value="F:ketohexokinase activity"/>
    <property type="evidence" value="ECO:0007669"/>
    <property type="project" value="UniProtKB-EC"/>
</dbReference>
<evidence type="ECO:0000259" key="3">
    <source>
        <dbReference type="Pfam" id="PF00294"/>
    </source>
</evidence>
<dbReference type="EMBL" id="BDOQ01000019">
    <property type="protein sequence ID" value="GBG15522.1"/>
    <property type="molecule type" value="Genomic_DNA"/>
</dbReference>
<keyword evidence="1 4" id="KW-0808">Transferase</keyword>
<dbReference type="InterPro" id="IPR052562">
    <property type="entry name" value="Ketohexokinase-related"/>
</dbReference>
<protein>
    <submittedName>
        <fullName evidence="4">Ketohexokinase</fullName>
        <ecNumber evidence="4">2.7.1.3</ecNumber>
    </submittedName>
</protein>
<reference evidence="4 5" key="1">
    <citation type="journal article" date="2018" name="Environ. Microbiol.">
        <title>Isolation and genomic characterization of Novimethylophilus kurashikiensis gen. nov. sp. nov., a new lanthanide-dependent methylotrophic species of Methylophilaceae.</title>
        <authorList>
            <person name="Lv H."/>
            <person name="Sahin N."/>
            <person name="Tani A."/>
        </authorList>
    </citation>
    <scope>NUCLEOTIDE SEQUENCE [LARGE SCALE GENOMIC DNA]</scope>
    <source>
        <strain evidence="4 5">La2-4</strain>
    </source>
</reference>
<dbReference type="PANTHER" id="PTHR42774">
    <property type="entry name" value="PHOSPHOTRANSFERASE SYSTEM TRANSPORT PROTEIN"/>
    <property type="match status" value="1"/>
</dbReference>
<dbReference type="OrthoDB" id="9775849at2"/>
<dbReference type="AlphaFoldDB" id="A0A2R5FBB0"/>
<dbReference type="PANTHER" id="PTHR42774:SF3">
    <property type="entry name" value="KETOHEXOKINASE"/>
    <property type="match status" value="1"/>
</dbReference>
<dbReference type="Gene3D" id="3.40.1190.20">
    <property type="match status" value="1"/>
</dbReference>
<evidence type="ECO:0000256" key="2">
    <source>
        <dbReference type="ARBA" id="ARBA00022777"/>
    </source>
</evidence>